<feature type="compositionally biased region" description="Low complexity" evidence="1">
    <location>
        <begin position="12"/>
        <end position="23"/>
    </location>
</feature>
<protein>
    <recommendedName>
        <fullName evidence="4">FlxA-like protein</fullName>
    </recommendedName>
</protein>
<dbReference type="AlphaFoldDB" id="A0A4R3NBD6"/>
<evidence type="ECO:0000313" key="2">
    <source>
        <dbReference type="EMBL" id="TCT26744.1"/>
    </source>
</evidence>
<comment type="caution">
    <text evidence="2">The sequence shown here is derived from an EMBL/GenBank/DDBJ whole genome shotgun (WGS) entry which is preliminary data.</text>
</comment>
<evidence type="ECO:0000256" key="1">
    <source>
        <dbReference type="SAM" id="MobiDB-lite"/>
    </source>
</evidence>
<evidence type="ECO:0008006" key="4">
    <source>
        <dbReference type="Google" id="ProtNLM"/>
    </source>
</evidence>
<sequence length="95" mass="11023">MQIALPRTQDAGKMQEQMQQKGQNVQDMLAQTQLMQEELKRKKISETNQKEQALIQKDEEKKQSIPSKSPQSKKSKPHSHGMPHPYLGKHIDFTR</sequence>
<proteinExistence type="predicted"/>
<feature type="compositionally biased region" description="Basic and acidic residues" evidence="1">
    <location>
        <begin position="37"/>
        <end position="49"/>
    </location>
</feature>
<organism evidence="2 3">
    <name type="scientific">Melghiribacillus thermohalophilus</name>
    <dbReference type="NCBI Taxonomy" id="1324956"/>
    <lineage>
        <taxon>Bacteria</taxon>
        <taxon>Bacillati</taxon>
        <taxon>Bacillota</taxon>
        <taxon>Bacilli</taxon>
        <taxon>Bacillales</taxon>
        <taxon>Bacillaceae</taxon>
        <taxon>Melghiribacillus</taxon>
    </lineage>
</organism>
<keyword evidence="3" id="KW-1185">Reference proteome</keyword>
<name>A0A4R3NBD6_9BACI</name>
<feature type="compositionally biased region" description="Basic residues" evidence="1">
    <location>
        <begin position="71"/>
        <end position="81"/>
    </location>
</feature>
<evidence type="ECO:0000313" key="3">
    <source>
        <dbReference type="Proteomes" id="UP000294650"/>
    </source>
</evidence>
<dbReference type="Proteomes" id="UP000294650">
    <property type="component" value="Unassembled WGS sequence"/>
</dbReference>
<feature type="compositionally biased region" description="Polar residues" evidence="1">
    <location>
        <begin position="24"/>
        <end position="35"/>
    </location>
</feature>
<dbReference type="EMBL" id="SMAN01000001">
    <property type="protein sequence ID" value="TCT26744.1"/>
    <property type="molecule type" value="Genomic_DNA"/>
</dbReference>
<accession>A0A4R3NBD6</accession>
<feature type="region of interest" description="Disordered" evidence="1">
    <location>
        <begin position="1"/>
        <end position="95"/>
    </location>
</feature>
<gene>
    <name evidence="2" type="ORF">EDD68_10197</name>
</gene>
<reference evidence="2 3" key="1">
    <citation type="submission" date="2019-03" db="EMBL/GenBank/DDBJ databases">
        <title>Genomic Encyclopedia of Type Strains, Phase IV (KMG-IV): sequencing the most valuable type-strain genomes for metagenomic binning, comparative biology and taxonomic classification.</title>
        <authorList>
            <person name="Goeker M."/>
        </authorList>
    </citation>
    <scope>NUCLEOTIDE SEQUENCE [LARGE SCALE GENOMIC DNA]</scope>
    <source>
        <strain evidence="2 3">DSM 25894</strain>
    </source>
</reference>